<dbReference type="AlphaFoldDB" id="A0ABD1YXD7"/>
<name>A0ABD1YXD7_9MARC</name>
<dbReference type="Proteomes" id="UP001605036">
    <property type="component" value="Unassembled WGS sequence"/>
</dbReference>
<reference evidence="1 2" key="1">
    <citation type="submission" date="2024-09" db="EMBL/GenBank/DDBJ databases">
        <title>Chromosome-scale assembly of Riccia fluitans.</title>
        <authorList>
            <person name="Paukszto L."/>
            <person name="Sawicki J."/>
            <person name="Karawczyk K."/>
            <person name="Piernik-Szablinska J."/>
            <person name="Szczecinska M."/>
            <person name="Mazdziarz M."/>
        </authorList>
    </citation>
    <scope>NUCLEOTIDE SEQUENCE [LARGE SCALE GENOMIC DNA]</scope>
    <source>
        <strain evidence="1">Rf_01</strain>
        <tissue evidence="1">Aerial parts of the thallus</tissue>
    </source>
</reference>
<comment type="caution">
    <text evidence="1">The sequence shown here is derived from an EMBL/GenBank/DDBJ whole genome shotgun (WGS) entry which is preliminary data.</text>
</comment>
<dbReference type="EMBL" id="JBHFFA010000003">
    <property type="protein sequence ID" value="KAL2635183.1"/>
    <property type="molecule type" value="Genomic_DNA"/>
</dbReference>
<protein>
    <submittedName>
        <fullName evidence="1">Uncharacterized protein</fullName>
    </submittedName>
</protein>
<accession>A0ABD1YXD7</accession>
<evidence type="ECO:0000313" key="1">
    <source>
        <dbReference type="EMBL" id="KAL2635183.1"/>
    </source>
</evidence>
<sequence>MQHGDQRTTKRISGLAPTTEAHNHQICHLHPNYTMRCDKGGSFFGFDSEIKNPLLSHVEYDSQALPMAVPVDLLAEFQEIIRTSKIVASSKRILDCLEKEQLIRGGMASRQMSLMFRLNVHLPKDVRPEHGGMCRQYLLGTEPDRGACSILGEVGVPIDRRT</sequence>
<organism evidence="1 2">
    <name type="scientific">Riccia fluitans</name>
    <dbReference type="NCBI Taxonomy" id="41844"/>
    <lineage>
        <taxon>Eukaryota</taxon>
        <taxon>Viridiplantae</taxon>
        <taxon>Streptophyta</taxon>
        <taxon>Embryophyta</taxon>
        <taxon>Marchantiophyta</taxon>
        <taxon>Marchantiopsida</taxon>
        <taxon>Marchantiidae</taxon>
        <taxon>Marchantiales</taxon>
        <taxon>Ricciaceae</taxon>
        <taxon>Riccia</taxon>
    </lineage>
</organism>
<keyword evidence="2" id="KW-1185">Reference proteome</keyword>
<proteinExistence type="predicted"/>
<evidence type="ECO:0000313" key="2">
    <source>
        <dbReference type="Proteomes" id="UP001605036"/>
    </source>
</evidence>
<gene>
    <name evidence="1" type="ORF">R1flu_006662</name>
</gene>